<dbReference type="Gene3D" id="2.40.50.140">
    <property type="entry name" value="Nucleic acid-binding proteins"/>
    <property type="match status" value="2"/>
</dbReference>
<dbReference type="InterPro" id="IPR022482">
    <property type="entry name" value="Proteasome_ATPase"/>
</dbReference>
<dbReference type="PANTHER" id="PTHR23077">
    <property type="entry name" value="AAA-FAMILY ATPASE"/>
    <property type="match status" value="1"/>
</dbReference>
<comment type="subunit">
    <text evidence="4">Homohexamer. Assembles into a hexameric ring structure.</text>
</comment>
<dbReference type="GO" id="GO:0010498">
    <property type="term" value="P:proteasomal protein catabolic process"/>
    <property type="evidence" value="ECO:0007669"/>
    <property type="project" value="InterPro"/>
</dbReference>
<dbReference type="Pfam" id="PF00004">
    <property type="entry name" value="AAA"/>
    <property type="match status" value="1"/>
</dbReference>
<sequence length="570" mass="62402">MTESGGTAGRSAADITQRQINMLRDQKRNLDKQLAAVGSQNEKLVRLLNASRQEIVTLKKTLAAEAEAPATFAVVLQVNHGRQPVGEATGDGPVVTGPSVDVLSAGRKMRVALSPLVSLSACEPGLGVLLNEHYVVIAVLDYERTGEVATVKEVIDHDRVLIVGRSDEERVLLLSGRLRRERPKPGDALTVDHRTGFALEPVERTDVEQLVLEEVPEVRYTDIGGLGPQIEAIRDAVELPYVHPDIYREHGLRPPKGILLYGPPGNGKTLIAKAVARSLAERSAAKAGRARPEGYFLNIKGPELLDKYVGETERQIRSIFANAREQAARGIPVVVFFDEMDSLFRVRGSGLSSDVETTIVPQLLTEIDGVEQLDNVIVVGATNREDMIDPAVLRPGRLDVKIRIDRPDEQGAREIFSLYVTEDLPLREDDVARAGSRAQAARELVDAAIGRMYARTPDTEFLTITYRDGGQETLYFADYVSGAVIRNVVDRAKKQAIKTLLTTGRRGITSQHLVDAVNQEFHEQQDLPNTADPEDWARLTGRRADTIQDVRIAVDRPGVSGTQRPDGGAA</sequence>
<proteinExistence type="inferred from homology"/>
<dbReference type="InterPro" id="IPR050168">
    <property type="entry name" value="AAA_ATPase_domain"/>
</dbReference>
<keyword evidence="8" id="KW-1185">Reference proteome</keyword>
<evidence type="ECO:0000256" key="4">
    <source>
        <dbReference type="HAMAP-Rule" id="MF_02112"/>
    </source>
</evidence>
<dbReference type="RefSeq" id="WP_085105985.1">
    <property type="nucleotide sequence ID" value="NZ_FXAC01000001.1"/>
</dbReference>
<protein>
    <recommendedName>
        <fullName evidence="4">AAA ATPase forming ring-shaped complexes</fullName>
        <shortName evidence="4">ARC</shortName>
    </recommendedName>
</protein>
<dbReference type="PANTHER" id="PTHR23077:SF144">
    <property type="entry name" value="PROTEASOME-ASSOCIATED ATPASE"/>
    <property type="match status" value="1"/>
</dbReference>
<dbReference type="InterPro" id="IPR003960">
    <property type="entry name" value="ATPase_AAA_CS"/>
</dbReference>
<keyword evidence="1 4" id="KW-0547">Nucleotide-binding</keyword>
<dbReference type="PROSITE" id="PS00674">
    <property type="entry name" value="AAA"/>
    <property type="match status" value="1"/>
</dbReference>
<evidence type="ECO:0000313" key="8">
    <source>
        <dbReference type="Proteomes" id="UP000192929"/>
    </source>
</evidence>
<dbReference type="EMBL" id="FXAC01000001">
    <property type="protein sequence ID" value="SME89431.1"/>
    <property type="molecule type" value="Genomic_DNA"/>
</dbReference>
<feature type="binding site" evidence="4">
    <location>
        <begin position="265"/>
        <end position="270"/>
    </location>
    <ligand>
        <name>ATP</name>
        <dbReference type="ChEBI" id="CHEBI:30616"/>
    </ligand>
</feature>
<dbReference type="InterPro" id="IPR003959">
    <property type="entry name" value="ATPase_AAA_core"/>
</dbReference>
<dbReference type="SMART" id="SM00382">
    <property type="entry name" value="AAA"/>
    <property type="match status" value="1"/>
</dbReference>
<feature type="domain" description="AAA+ ATPase" evidence="6">
    <location>
        <begin position="254"/>
        <end position="408"/>
    </location>
</feature>
<keyword evidence="2 4" id="KW-0067">ATP-binding</keyword>
<dbReference type="InterPro" id="IPR012340">
    <property type="entry name" value="NA-bd_OB-fold"/>
</dbReference>
<dbReference type="AlphaFoldDB" id="A0A1X7C3L9"/>
<dbReference type="Pfam" id="PF17758">
    <property type="entry name" value="Prot_ATP_ID_OB_N"/>
    <property type="match status" value="1"/>
</dbReference>
<dbReference type="InterPro" id="IPR041626">
    <property type="entry name" value="Prot_ATP_ID_OB_N"/>
</dbReference>
<dbReference type="InterPro" id="IPR003593">
    <property type="entry name" value="AAA+_ATPase"/>
</dbReference>
<evidence type="ECO:0000256" key="2">
    <source>
        <dbReference type="ARBA" id="ARBA00022840"/>
    </source>
</evidence>
<evidence type="ECO:0000313" key="7">
    <source>
        <dbReference type="EMBL" id="SME89431.1"/>
    </source>
</evidence>
<comment type="similarity">
    <text evidence="4 5">Belongs to the AAA ATPase family.</text>
</comment>
<dbReference type="Pfam" id="PF16450">
    <property type="entry name" value="Prot_ATP_ID_OB_C"/>
    <property type="match status" value="1"/>
</dbReference>
<dbReference type="HAMAP" id="MF_02112">
    <property type="entry name" value="ARC_ATPase"/>
    <property type="match status" value="1"/>
</dbReference>
<dbReference type="GO" id="GO:0019941">
    <property type="term" value="P:modification-dependent protein catabolic process"/>
    <property type="evidence" value="ECO:0007669"/>
    <property type="project" value="InterPro"/>
</dbReference>
<keyword evidence="7" id="KW-0647">Proteasome</keyword>
<dbReference type="Proteomes" id="UP000192929">
    <property type="component" value="Unassembled WGS sequence"/>
</dbReference>
<evidence type="ECO:0000256" key="3">
    <source>
        <dbReference type="ARBA" id="ARBA00023054"/>
    </source>
</evidence>
<dbReference type="GO" id="GO:0000502">
    <property type="term" value="C:proteasome complex"/>
    <property type="evidence" value="ECO:0007669"/>
    <property type="project" value="UniProtKB-KW"/>
</dbReference>
<dbReference type="GO" id="GO:0005524">
    <property type="term" value="F:ATP binding"/>
    <property type="evidence" value="ECO:0007669"/>
    <property type="project" value="UniProtKB-UniRule"/>
</dbReference>
<evidence type="ECO:0000256" key="1">
    <source>
        <dbReference type="ARBA" id="ARBA00022741"/>
    </source>
</evidence>
<accession>A0A1X7C3L9</accession>
<dbReference type="FunFam" id="3.40.50.300:FF:001025">
    <property type="entry name" value="ATPase family, AAA domain-containing 2B"/>
    <property type="match status" value="1"/>
</dbReference>
<gene>
    <name evidence="4" type="primary">arc</name>
    <name evidence="7" type="ORF">SAMN06296028_101181</name>
</gene>
<dbReference type="Gene3D" id="3.40.50.300">
    <property type="entry name" value="P-loop containing nucleotide triphosphate hydrolases"/>
    <property type="match status" value="1"/>
</dbReference>
<name>A0A1X7C3L9_9MICC</name>
<dbReference type="GO" id="GO:0016887">
    <property type="term" value="F:ATP hydrolysis activity"/>
    <property type="evidence" value="ECO:0007669"/>
    <property type="project" value="UniProtKB-UniRule"/>
</dbReference>
<keyword evidence="3" id="KW-0175">Coiled coil</keyword>
<dbReference type="NCBIfam" id="TIGR03689">
    <property type="entry name" value="pup_AAA"/>
    <property type="match status" value="1"/>
</dbReference>
<dbReference type="Gene3D" id="1.20.5.170">
    <property type="match status" value="1"/>
</dbReference>
<dbReference type="InterPro" id="IPR027417">
    <property type="entry name" value="P-loop_NTPase"/>
</dbReference>
<dbReference type="InterPro" id="IPR032501">
    <property type="entry name" value="Prot_ATP_ID_OB_2nd"/>
</dbReference>
<reference evidence="8" key="1">
    <citation type="submission" date="2017-04" db="EMBL/GenBank/DDBJ databases">
        <authorList>
            <person name="Varghese N."/>
            <person name="Submissions S."/>
        </authorList>
    </citation>
    <scope>NUCLEOTIDE SEQUENCE [LARGE SCALE GENOMIC DNA]</scope>
    <source>
        <strain evidence="8">NIO-1021</strain>
    </source>
</reference>
<organism evidence="7 8">
    <name type="scientific">Kocuria marina subsp. indica</name>
    <dbReference type="NCBI Taxonomy" id="1049583"/>
    <lineage>
        <taxon>Bacteria</taxon>
        <taxon>Bacillati</taxon>
        <taxon>Actinomycetota</taxon>
        <taxon>Actinomycetes</taxon>
        <taxon>Micrococcales</taxon>
        <taxon>Micrococcaceae</taxon>
        <taxon>Kocuria</taxon>
    </lineage>
</organism>
<dbReference type="SUPFAM" id="SSF52540">
    <property type="entry name" value="P-loop containing nucleoside triphosphate hydrolases"/>
    <property type="match status" value="1"/>
</dbReference>
<evidence type="ECO:0000259" key="6">
    <source>
        <dbReference type="SMART" id="SM00382"/>
    </source>
</evidence>
<evidence type="ECO:0000256" key="5">
    <source>
        <dbReference type="RuleBase" id="RU003651"/>
    </source>
</evidence>